<dbReference type="PANTHER" id="PTHR40465:SF1">
    <property type="entry name" value="DUF6534 DOMAIN-CONTAINING PROTEIN"/>
    <property type="match status" value="1"/>
</dbReference>
<feature type="transmembrane region" description="Helical" evidence="1">
    <location>
        <begin position="83"/>
        <end position="106"/>
    </location>
</feature>
<keyword evidence="1" id="KW-1133">Transmembrane helix</keyword>
<evidence type="ECO:0000313" key="3">
    <source>
        <dbReference type="EMBL" id="TFK47846.1"/>
    </source>
</evidence>
<keyword evidence="4" id="KW-1185">Reference proteome</keyword>
<feature type="domain" description="DUF6534" evidence="2">
    <location>
        <begin position="165"/>
        <end position="216"/>
    </location>
</feature>
<evidence type="ECO:0000256" key="1">
    <source>
        <dbReference type="SAM" id="Phobius"/>
    </source>
</evidence>
<reference evidence="3 4" key="1">
    <citation type="journal article" date="2019" name="Nat. Ecol. Evol.">
        <title>Megaphylogeny resolves global patterns of mushroom evolution.</title>
        <authorList>
            <person name="Varga T."/>
            <person name="Krizsan K."/>
            <person name="Foldi C."/>
            <person name="Dima B."/>
            <person name="Sanchez-Garcia M."/>
            <person name="Sanchez-Ramirez S."/>
            <person name="Szollosi G.J."/>
            <person name="Szarkandi J.G."/>
            <person name="Papp V."/>
            <person name="Albert L."/>
            <person name="Andreopoulos W."/>
            <person name="Angelini C."/>
            <person name="Antonin V."/>
            <person name="Barry K.W."/>
            <person name="Bougher N.L."/>
            <person name="Buchanan P."/>
            <person name="Buyck B."/>
            <person name="Bense V."/>
            <person name="Catcheside P."/>
            <person name="Chovatia M."/>
            <person name="Cooper J."/>
            <person name="Damon W."/>
            <person name="Desjardin D."/>
            <person name="Finy P."/>
            <person name="Geml J."/>
            <person name="Haridas S."/>
            <person name="Hughes K."/>
            <person name="Justo A."/>
            <person name="Karasinski D."/>
            <person name="Kautmanova I."/>
            <person name="Kiss B."/>
            <person name="Kocsube S."/>
            <person name="Kotiranta H."/>
            <person name="LaButti K.M."/>
            <person name="Lechner B.E."/>
            <person name="Liimatainen K."/>
            <person name="Lipzen A."/>
            <person name="Lukacs Z."/>
            <person name="Mihaltcheva S."/>
            <person name="Morgado L.N."/>
            <person name="Niskanen T."/>
            <person name="Noordeloos M.E."/>
            <person name="Ohm R.A."/>
            <person name="Ortiz-Santana B."/>
            <person name="Ovrebo C."/>
            <person name="Racz N."/>
            <person name="Riley R."/>
            <person name="Savchenko A."/>
            <person name="Shiryaev A."/>
            <person name="Soop K."/>
            <person name="Spirin V."/>
            <person name="Szebenyi C."/>
            <person name="Tomsovsky M."/>
            <person name="Tulloss R.E."/>
            <person name="Uehling J."/>
            <person name="Grigoriev I.V."/>
            <person name="Vagvolgyi C."/>
            <person name="Papp T."/>
            <person name="Martin F.M."/>
            <person name="Miettinen O."/>
            <person name="Hibbett D.S."/>
            <person name="Nagy L.G."/>
        </authorList>
    </citation>
    <scope>NUCLEOTIDE SEQUENCE [LARGE SCALE GENOMIC DNA]</scope>
    <source>
        <strain evidence="3 4">OMC1185</strain>
    </source>
</reference>
<sequence>MERIDLTDTFGAAAIGAMATLILYGITILQAYFYFLHYPKDSPYFKLLVAFLCSLDTLHIIFVCHCIYYYLVTNYENPPALAGGIWSLYASVAVNVVIACVVQSFFTKRIYQLSGPRTKYWLATVVAIFVVLHFFETVVKFIQQPSLAAIGAIGLSAVLPFGAFAVLSDILVAACLCFLLWNNRSEIKSTNMIINRLMVWAVNRCLLTAYVVWQYFLVTHSMTSA</sequence>
<keyword evidence="1" id="KW-0472">Membrane</keyword>
<dbReference type="STRING" id="5364.A0A5C3MTR9"/>
<feature type="transmembrane region" description="Helical" evidence="1">
    <location>
        <begin position="193"/>
        <end position="216"/>
    </location>
</feature>
<name>A0A5C3MTR9_9AGAM</name>
<dbReference type="InterPro" id="IPR045339">
    <property type="entry name" value="DUF6534"/>
</dbReference>
<evidence type="ECO:0000313" key="4">
    <source>
        <dbReference type="Proteomes" id="UP000305948"/>
    </source>
</evidence>
<protein>
    <recommendedName>
        <fullName evidence="2">DUF6534 domain-containing protein</fullName>
    </recommendedName>
</protein>
<gene>
    <name evidence="3" type="ORF">OE88DRAFT_753161</name>
</gene>
<accession>A0A5C3MTR9</accession>
<dbReference type="OrthoDB" id="3012488at2759"/>
<dbReference type="Proteomes" id="UP000305948">
    <property type="component" value="Unassembled WGS sequence"/>
</dbReference>
<dbReference type="PANTHER" id="PTHR40465">
    <property type="entry name" value="CHROMOSOME 1, WHOLE GENOME SHOTGUN SEQUENCE"/>
    <property type="match status" value="1"/>
</dbReference>
<keyword evidence="1" id="KW-0812">Transmembrane</keyword>
<proteinExistence type="predicted"/>
<feature type="transmembrane region" description="Helical" evidence="1">
    <location>
        <begin position="47"/>
        <end position="71"/>
    </location>
</feature>
<dbReference type="Pfam" id="PF20152">
    <property type="entry name" value="DUF6534"/>
    <property type="match status" value="1"/>
</dbReference>
<dbReference type="AlphaFoldDB" id="A0A5C3MTR9"/>
<feature type="transmembrane region" description="Helical" evidence="1">
    <location>
        <begin position="12"/>
        <end position="35"/>
    </location>
</feature>
<feature type="transmembrane region" description="Helical" evidence="1">
    <location>
        <begin position="118"/>
        <end position="142"/>
    </location>
</feature>
<organism evidence="3 4">
    <name type="scientific">Heliocybe sulcata</name>
    <dbReference type="NCBI Taxonomy" id="5364"/>
    <lineage>
        <taxon>Eukaryota</taxon>
        <taxon>Fungi</taxon>
        <taxon>Dikarya</taxon>
        <taxon>Basidiomycota</taxon>
        <taxon>Agaricomycotina</taxon>
        <taxon>Agaricomycetes</taxon>
        <taxon>Gloeophyllales</taxon>
        <taxon>Gloeophyllaceae</taxon>
        <taxon>Heliocybe</taxon>
    </lineage>
</organism>
<evidence type="ECO:0000259" key="2">
    <source>
        <dbReference type="Pfam" id="PF20152"/>
    </source>
</evidence>
<feature type="transmembrane region" description="Helical" evidence="1">
    <location>
        <begin position="148"/>
        <end position="181"/>
    </location>
</feature>
<dbReference type="EMBL" id="ML213522">
    <property type="protein sequence ID" value="TFK47846.1"/>
    <property type="molecule type" value="Genomic_DNA"/>
</dbReference>